<accession>A0A1B6JT48</accession>
<dbReference type="PANTHER" id="PTHR21301:SF10">
    <property type="entry name" value="REVERSE TRANSCRIPTASE DOMAIN-CONTAINING PROTEIN"/>
    <property type="match status" value="1"/>
</dbReference>
<feature type="domain" description="Helix-turn-helix" evidence="1">
    <location>
        <begin position="23"/>
        <end position="81"/>
    </location>
</feature>
<dbReference type="PANTHER" id="PTHR21301">
    <property type="entry name" value="REVERSE TRANSCRIPTASE"/>
    <property type="match status" value="1"/>
</dbReference>
<gene>
    <name evidence="2" type="ORF">g.57043</name>
</gene>
<dbReference type="InterPro" id="IPR058912">
    <property type="entry name" value="HTH_animal"/>
</dbReference>
<feature type="non-terminal residue" evidence="2">
    <location>
        <position position="99"/>
    </location>
</feature>
<evidence type="ECO:0000259" key="1">
    <source>
        <dbReference type="Pfam" id="PF26215"/>
    </source>
</evidence>
<sequence length="99" mass="11504">YDFLENHILKTKIHVKGTNKMNYLHYSSCHPNHVKKSIPKSLSLRAKSLCTNASDFKIYKSKLTKALSNRGYPTKLLNRQLRQPKKATTIPNYFQNDPK</sequence>
<name>A0A1B6JT48_9HEMI</name>
<feature type="non-terminal residue" evidence="2">
    <location>
        <position position="1"/>
    </location>
</feature>
<proteinExistence type="predicted"/>
<dbReference type="Pfam" id="PF26215">
    <property type="entry name" value="HTH_animal"/>
    <property type="match status" value="1"/>
</dbReference>
<organism evidence="2">
    <name type="scientific">Homalodisca liturata</name>
    <dbReference type="NCBI Taxonomy" id="320908"/>
    <lineage>
        <taxon>Eukaryota</taxon>
        <taxon>Metazoa</taxon>
        <taxon>Ecdysozoa</taxon>
        <taxon>Arthropoda</taxon>
        <taxon>Hexapoda</taxon>
        <taxon>Insecta</taxon>
        <taxon>Pterygota</taxon>
        <taxon>Neoptera</taxon>
        <taxon>Paraneoptera</taxon>
        <taxon>Hemiptera</taxon>
        <taxon>Auchenorrhyncha</taxon>
        <taxon>Membracoidea</taxon>
        <taxon>Cicadellidae</taxon>
        <taxon>Cicadellinae</taxon>
        <taxon>Proconiini</taxon>
        <taxon>Homalodisca</taxon>
    </lineage>
</organism>
<dbReference type="EMBL" id="GECU01005613">
    <property type="protein sequence ID" value="JAT02094.1"/>
    <property type="molecule type" value="Transcribed_RNA"/>
</dbReference>
<protein>
    <recommendedName>
        <fullName evidence="1">Helix-turn-helix domain-containing protein</fullName>
    </recommendedName>
</protein>
<evidence type="ECO:0000313" key="2">
    <source>
        <dbReference type="EMBL" id="JAT02094.1"/>
    </source>
</evidence>
<reference evidence="2" key="1">
    <citation type="submission" date="2015-11" db="EMBL/GenBank/DDBJ databases">
        <title>De novo transcriptome assembly of four potential Pierce s Disease insect vectors from Arizona vineyards.</title>
        <authorList>
            <person name="Tassone E.E."/>
        </authorList>
    </citation>
    <scope>NUCLEOTIDE SEQUENCE</scope>
</reference>
<dbReference type="AlphaFoldDB" id="A0A1B6JT48"/>